<organism evidence="2 3">
    <name type="scientific">Colletotrichum musicola</name>
    <dbReference type="NCBI Taxonomy" id="2175873"/>
    <lineage>
        <taxon>Eukaryota</taxon>
        <taxon>Fungi</taxon>
        <taxon>Dikarya</taxon>
        <taxon>Ascomycota</taxon>
        <taxon>Pezizomycotina</taxon>
        <taxon>Sordariomycetes</taxon>
        <taxon>Hypocreomycetidae</taxon>
        <taxon>Glomerellales</taxon>
        <taxon>Glomerellaceae</taxon>
        <taxon>Colletotrichum</taxon>
        <taxon>Colletotrichum orchidearum species complex</taxon>
    </lineage>
</organism>
<comment type="caution">
    <text evidence="2">The sequence shown here is derived from an EMBL/GenBank/DDBJ whole genome shotgun (WGS) entry which is preliminary data.</text>
</comment>
<feature type="region of interest" description="Disordered" evidence="1">
    <location>
        <begin position="51"/>
        <end position="74"/>
    </location>
</feature>
<protein>
    <submittedName>
        <fullName evidence="2">Uncharacterized protein</fullName>
    </submittedName>
</protein>
<feature type="compositionally biased region" description="Basic and acidic residues" evidence="1">
    <location>
        <begin position="51"/>
        <end position="65"/>
    </location>
</feature>
<proteinExistence type="predicted"/>
<evidence type="ECO:0000313" key="3">
    <source>
        <dbReference type="Proteomes" id="UP000639643"/>
    </source>
</evidence>
<evidence type="ECO:0000313" key="2">
    <source>
        <dbReference type="EMBL" id="KAF6808493.1"/>
    </source>
</evidence>
<gene>
    <name evidence="2" type="ORF">CMUS01_13879</name>
</gene>
<accession>A0A8H6J9A1</accession>
<name>A0A8H6J9A1_9PEZI</name>
<keyword evidence="3" id="KW-1185">Reference proteome</keyword>
<dbReference type="EMBL" id="WIGM01000928">
    <property type="protein sequence ID" value="KAF6808493.1"/>
    <property type="molecule type" value="Genomic_DNA"/>
</dbReference>
<reference evidence="2" key="1">
    <citation type="journal article" date="2020" name="Phytopathology">
        <title>Genome Sequence Resources of Colletotrichum truncatum, C. plurivorum, C. musicola, and C. sojae: Four Species Pathogenic to Soybean (Glycine max).</title>
        <authorList>
            <person name="Rogerio F."/>
            <person name="Boufleur T.R."/>
            <person name="Ciampi-Guillardi M."/>
            <person name="Sukno S.A."/>
            <person name="Thon M.R."/>
            <person name="Massola Junior N.S."/>
            <person name="Baroncelli R."/>
        </authorList>
    </citation>
    <scope>NUCLEOTIDE SEQUENCE</scope>
    <source>
        <strain evidence="2">LFN0074</strain>
    </source>
</reference>
<evidence type="ECO:0000256" key="1">
    <source>
        <dbReference type="SAM" id="MobiDB-lite"/>
    </source>
</evidence>
<sequence>MANQSWPEDGRQTRRASNHVASVPVWAGCVPALRARGALEQAMFVVRWNAEHGEGRGDPNRREVEAVSDSGKLC</sequence>
<dbReference type="Proteomes" id="UP000639643">
    <property type="component" value="Unassembled WGS sequence"/>
</dbReference>
<dbReference type="AlphaFoldDB" id="A0A8H6J9A1"/>